<accession>A0A2P2JCJ6</accession>
<organism evidence="1">
    <name type="scientific">Rhizophora mucronata</name>
    <name type="common">Asiatic mangrove</name>
    <dbReference type="NCBI Taxonomy" id="61149"/>
    <lineage>
        <taxon>Eukaryota</taxon>
        <taxon>Viridiplantae</taxon>
        <taxon>Streptophyta</taxon>
        <taxon>Embryophyta</taxon>
        <taxon>Tracheophyta</taxon>
        <taxon>Spermatophyta</taxon>
        <taxon>Magnoliopsida</taxon>
        <taxon>eudicotyledons</taxon>
        <taxon>Gunneridae</taxon>
        <taxon>Pentapetalae</taxon>
        <taxon>rosids</taxon>
        <taxon>fabids</taxon>
        <taxon>Malpighiales</taxon>
        <taxon>Rhizophoraceae</taxon>
        <taxon>Rhizophora</taxon>
    </lineage>
</organism>
<evidence type="ECO:0000313" key="1">
    <source>
        <dbReference type="EMBL" id="MBW91200.1"/>
    </source>
</evidence>
<dbReference type="EMBL" id="GGEC01010717">
    <property type="protein sequence ID" value="MBW91200.1"/>
    <property type="molecule type" value="Transcribed_RNA"/>
</dbReference>
<protein>
    <submittedName>
        <fullName evidence="1">Uncharacterized protein</fullName>
    </submittedName>
</protein>
<dbReference type="AlphaFoldDB" id="A0A2P2JCJ6"/>
<reference evidence="1" key="1">
    <citation type="submission" date="2018-02" db="EMBL/GenBank/DDBJ databases">
        <title>Rhizophora mucronata_Transcriptome.</title>
        <authorList>
            <person name="Meera S.P."/>
            <person name="Sreeshan A."/>
            <person name="Augustine A."/>
        </authorList>
    </citation>
    <scope>NUCLEOTIDE SEQUENCE</scope>
    <source>
        <tissue evidence="1">Leaf</tissue>
    </source>
</reference>
<name>A0A2P2JCJ6_RHIMU</name>
<sequence>MLRDYLSHAIILLSSLLFQFPVCFLLPCPPHYFVARLPFSLLLKRTRMIHETNQFYYKGD</sequence>
<proteinExistence type="predicted"/>